<dbReference type="Proteomes" id="UP000814033">
    <property type="component" value="Unassembled WGS sequence"/>
</dbReference>
<accession>A0ACB8SCL7</accession>
<keyword evidence="2" id="KW-1185">Reference proteome</keyword>
<reference evidence="1" key="1">
    <citation type="submission" date="2021-02" db="EMBL/GenBank/DDBJ databases">
        <authorList>
            <consortium name="DOE Joint Genome Institute"/>
            <person name="Ahrendt S."/>
            <person name="Looney B.P."/>
            <person name="Miyauchi S."/>
            <person name="Morin E."/>
            <person name="Drula E."/>
            <person name="Courty P.E."/>
            <person name="Chicoki N."/>
            <person name="Fauchery L."/>
            <person name="Kohler A."/>
            <person name="Kuo A."/>
            <person name="Labutti K."/>
            <person name="Pangilinan J."/>
            <person name="Lipzen A."/>
            <person name="Riley R."/>
            <person name="Andreopoulos W."/>
            <person name="He G."/>
            <person name="Johnson J."/>
            <person name="Barry K.W."/>
            <person name="Grigoriev I.V."/>
            <person name="Nagy L."/>
            <person name="Hibbett D."/>
            <person name="Henrissat B."/>
            <person name="Matheny P.B."/>
            <person name="Labbe J."/>
            <person name="Martin F."/>
        </authorList>
    </citation>
    <scope>NUCLEOTIDE SEQUENCE</scope>
    <source>
        <strain evidence="1">FP105234-sp</strain>
    </source>
</reference>
<evidence type="ECO:0000313" key="1">
    <source>
        <dbReference type="EMBL" id="KAI0053636.1"/>
    </source>
</evidence>
<protein>
    <submittedName>
        <fullName evidence="1">Oligosaccharyl transferase alpha subunit</fullName>
    </submittedName>
</protein>
<reference evidence="1" key="2">
    <citation type="journal article" date="2022" name="New Phytol.">
        <title>Evolutionary transition to the ectomycorrhizal habit in the genomes of a hyperdiverse lineage of mushroom-forming fungi.</title>
        <authorList>
            <person name="Looney B."/>
            <person name="Miyauchi S."/>
            <person name="Morin E."/>
            <person name="Drula E."/>
            <person name="Courty P.E."/>
            <person name="Kohler A."/>
            <person name="Kuo A."/>
            <person name="LaButti K."/>
            <person name="Pangilinan J."/>
            <person name="Lipzen A."/>
            <person name="Riley R."/>
            <person name="Andreopoulos W."/>
            <person name="He G."/>
            <person name="Johnson J."/>
            <person name="Nolan M."/>
            <person name="Tritt A."/>
            <person name="Barry K.W."/>
            <person name="Grigoriev I.V."/>
            <person name="Nagy L.G."/>
            <person name="Hibbett D."/>
            <person name="Henrissat B."/>
            <person name="Matheny P.B."/>
            <person name="Labbe J."/>
            <person name="Martin F.M."/>
        </authorList>
    </citation>
    <scope>NUCLEOTIDE SEQUENCE</scope>
    <source>
        <strain evidence="1">FP105234-sp</strain>
    </source>
</reference>
<gene>
    <name evidence="1" type="ORF">FA95DRAFT_1481297</name>
</gene>
<proteinExistence type="predicted"/>
<organism evidence="1 2">
    <name type="scientific">Auriscalpium vulgare</name>
    <dbReference type="NCBI Taxonomy" id="40419"/>
    <lineage>
        <taxon>Eukaryota</taxon>
        <taxon>Fungi</taxon>
        <taxon>Dikarya</taxon>
        <taxon>Basidiomycota</taxon>
        <taxon>Agaricomycotina</taxon>
        <taxon>Agaricomycetes</taxon>
        <taxon>Russulales</taxon>
        <taxon>Auriscalpiaceae</taxon>
        <taxon>Auriscalpium</taxon>
    </lineage>
</organism>
<comment type="caution">
    <text evidence="1">The sequence shown here is derived from an EMBL/GenBank/DDBJ whole genome shotgun (WGS) entry which is preliminary data.</text>
</comment>
<sequence>MAIRWLRSPLLLLGILLPSLVSAAHSFENTAIVRTVELGGALVHVTTTYAIRALESGSQKYTVTLGEKEGQLTSFLEAKLKGKSDPLNVEGHPLDPTEGTYEYTVELPSALSVNGTVNLVLDTVQTHATRPWPASAGQNDGQAMLYESDLFVLSPYKTVTQRIKVRSPSPRIISHNTPEGVSFSTESVATLSGATVTYGPFSNIPESANAEFIAQHQKPVKVRYNYEHPVPEVKSLERTAEISHWGANLNIHNDVVLHNAGPTLKGQFSRIDHQTQVFHQRLAPHILPAIVLHLPPGAHSTYYLDLNGNVSTSRFRPAPSVPKAAQSNKYSVLELRPRYPLMGGWNYTFTFGWDSPLADSAGYDAKTGKYIVGVPLHTHIASSVVDKAKIKIILPEGATDVEVVTPFPPISQERSTVVTYLDTTGRPAFTFHYENLTDKHTGLIYVTYKVPLSAHLQKPKSVAVALLGLFAFALAARRVDFRLNKP</sequence>
<evidence type="ECO:0000313" key="2">
    <source>
        <dbReference type="Proteomes" id="UP000814033"/>
    </source>
</evidence>
<name>A0ACB8SCL7_9AGAM</name>
<keyword evidence="1" id="KW-0808">Transferase</keyword>
<dbReference type="EMBL" id="MU275839">
    <property type="protein sequence ID" value="KAI0053636.1"/>
    <property type="molecule type" value="Genomic_DNA"/>
</dbReference>